<evidence type="ECO:0000313" key="9">
    <source>
        <dbReference type="EMBL" id="ESL03669.1"/>
    </source>
</evidence>
<comment type="caution">
    <text evidence="9">The sequence shown here is derived from an EMBL/GenBank/DDBJ whole genome shotgun (WGS) entry which is preliminary data.</text>
</comment>
<dbReference type="InterPro" id="IPR050448">
    <property type="entry name" value="OpgB/LTA_synthase_biosynth"/>
</dbReference>
<comment type="subcellular location">
    <subcellularLocation>
        <location evidence="1">Cell membrane</location>
        <topology evidence="1">Multi-pass membrane protein</topology>
    </subcellularLocation>
</comment>
<proteinExistence type="predicted"/>
<name>V2XNE2_9FIRM</name>
<organism evidence="9 10">
    <name type="scientific">Catonella morbi ATCC 51271</name>
    <dbReference type="NCBI Taxonomy" id="592026"/>
    <lineage>
        <taxon>Bacteria</taxon>
        <taxon>Bacillati</taxon>
        <taxon>Bacillota</taxon>
        <taxon>Clostridia</taxon>
        <taxon>Lachnospirales</taxon>
        <taxon>Lachnospiraceae</taxon>
        <taxon>Catonella</taxon>
    </lineage>
</organism>
<evidence type="ECO:0000256" key="5">
    <source>
        <dbReference type="ARBA" id="ARBA00022989"/>
    </source>
</evidence>
<evidence type="ECO:0000256" key="2">
    <source>
        <dbReference type="ARBA" id="ARBA00004936"/>
    </source>
</evidence>
<dbReference type="PANTHER" id="PTHR47371">
    <property type="entry name" value="LIPOTEICHOIC ACID SYNTHASE"/>
    <property type="match status" value="1"/>
</dbReference>
<comment type="pathway">
    <text evidence="2">Cell wall biogenesis; lipoteichoic acid biosynthesis.</text>
</comment>
<feature type="domain" description="Sulfatase N-terminal" evidence="8">
    <location>
        <begin position="416"/>
        <end position="721"/>
    </location>
</feature>
<keyword evidence="5 7" id="KW-1133">Transmembrane helix</keyword>
<feature type="transmembrane region" description="Helical" evidence="7">
    <location>
        <begin position="213"/>
        <end position="235"/>
    </location>
</feature>
<feature type="transmembrane region" description="Helical" evidence="7">
    <location>
        <begin position="242"/>
        <end position="260"/>
    </location>
</feature>
<evidence type="ECO:0000256" key="4">
    <source>
        <dbReference type="ARBA" id="ARBA00022692"/>
    </source>
</evidence>
<feature type="transmembrane region" description="Helical" evidence="7">
    <location>
        <begin position="74"/>
        <end position="92"/>
    </location>
</feature>
<keyword evidence="3" id="KW-1003">Cell membrane</keyword>
<dbReference type="STRING" id="592026.GCWU0000282_000834"/>
<dbReference type="eggNOG" id="COG1368">
    <property type="taxonomic scope" value="Bacteria"/>
</dbReference>
<dbReference type="InterPro" id="IPR000917">
    <property type="entry name" value="Sulfatase_N"/>
</dbReference>
<evidence type="ECO:0000256" key="6">
    <source>
        <dbReference type="ARBA" id="ARBA00023136"/>
    </source>
</evidence>
<feature type="transmembrane region" description="Helical" evidence="7">
    <location>
        <begin position="150"/>
        <end position="172"/>
    </location>
</feature>
<dbReference type="EMBL" id="ACIL03000007">
    <property type="protein sequence ID" value="ESL03669.1"/>
    <property type="molecule type" value="Genomic_DNA"/>
</dbReference>
<protein>
    <submittedName>
        <fullName evidence="9">Arylsulfatase</fullName>
    </submittedName>
</protein>
<evidence type="ECO:0000313" key="10">
    <source>
        <dbReference type="Proteomes" id="UP000018227"/>
    </source>
</evidence>
<keyword evidence="10" id="KW-1185">Reference proteome</keyword>
<dbReference type="PANTHER" id="PTHR47371:SF3">
    <property type="entry name" value="PHOSPHOGLYCEROL TRANSFERASE I"/>
    <property type="match status" value="1"/>
</dbReference>
<evidence type="ECO:0000259" key="8">
    <source>
        <dbReference type="Pfam" id="PF00884"/>
    </source>
</evidence>
<keyword evidence="6 7" id="KW-0472">Membrane</keyword>
<dbReference type="CDD" id="cd16015">
    <property type="entry name" value="LTA_synthase"/>
    <property type="match status" value="1"/>
</dbReference>
<dbReference type="Pfam" id="PF00884">
    <property type="entry name" value="Sulfatase"/>
    <property type="match status" value="1"/>
</dbReference>
<evidence type="ECO:0000256" key="3">
    <source>
        <dbReference type="ARBA" id="ARBA00022475"/>
    </source>
</evidence>
<gene>
    <name evidence="9" type="ORF">GCWU0000282_000834</name>
</gene>
<evidence type="ECO:0000256" key="7">
    <source>
        <dbReference type="SAM" id="Phobius"/>
    </source>
</evidence>
<dbReference type="OrthoDB" id="243547at2"/>
<feature type="transmembrane region" description="Helical" evidence="7">
    <location>
        <begin position="184"/>
        <end position="201"/>
    </location>
</feature>
<dbReference type="Gene3D" id="3.40.720.10">
    <property type="entry name" value="Alkaline Phosphatase, subunit A"/>
    <property type="match status" value="1"/>
</dbReference>
<feature type="transmembrane region" description="Helical" evidence="7">
    <location>
        <begin position="31"/>
        <end position="54"/>
    </location>
</feature>
<dbReference type="AlphaFoldDB" id="V2XNE2"/>
<dbReference type="GO" id="GO:0005886">
    <property type="term" value="C:plasma membrane"/>
    <property type="evidence" value="ECO:0007669"/>
    <property type="project" value="UniProtKB-SubCell"/>
</dbReference>
<dbReference type="RefSeq" id="WP_023353718.1">
    <property type="nucleotide sequence ID" value="NZ_KI535367.1"/>
</dbReference>
<reference evidence="9 10" key="1">
    <citation type="submission" date="2013-06" db="EMBL/GenBank/DDBJ databases">
        <authorList>
            <person name="Weinstock G."/>
            <person name="Sodergren E."/>
            <person name="Clifton S."/>
            <person name="Fulton L."/>
            <person name="Fulton B."/>
            <person name="Courtney L."/>
            <person name="Fronick C."/>
            <person name="Harrison M."/>
            <person name="Strong C."/>
            <person name="Farmer C."/>
            <person name="Delahaunty K."/>
            <person name="Markovic C."/>
            <person name="Hall O."/>
            <person name="Minx P."/>
            <person name="Tomlinson C."/>
            <person name="Mitreva M."/>
            <person name="Nelson J."/>
            <person name="Hou S."/>
            <person name="Wollam A."/>
            <person name="Pepin K.H."/>
            <person name="Johnson M."/>
            <person name="Bhonagiri V."/>
            <person name="Nash W.E."/>
            <person name="Warren W."/>
            <person name="Chinwalla A."/>
            <person name="Mardis E.R."/>
            <person name="Wilson R.K."/>
        </authorList>
    </citation>
    <scope>NUCLEOTIDE SEQUENCE [LARGE SCALE GENOMIC DNA]</scope>
    <source>
        <strain evidence="9 10">ATCC 51271</strain>
    </source>
</reference>
<feature type="transmembrane region" description="Helical" evidence="7">
    <location>
        <begin position="112"/>
        <end position="130"/>
    </location>
</feature>
<evidence type="ECO:0000256" key="1">
    <source>
        <dbReference type="ARBA" id="ARBA00004651"/>
    </source>
</evidence>
<sequence length="825" mass="94571">MKIVKRIYKVYKKYNPDESLLGYFKRHIGQVVLALMLSLFVTGIFCFDAAKTVYNKHGKDIETLFYTDDFDNTVWGIILILIPMLLCIYSMFRFGGTPKEKKIIKRADNSVLTQIIIILTLAGAGGILRYSGKEIYALVNKFILNNDGVAFLKFIGVLLLVTFGATWEKLIIWLKSGGAYKHPWFIKCFMAVLTGLMGFYLVEMQMGTPPNVIVKMIFFNIMYWTLLYTFLYAIFRGIKIPAFLCIILAYILGLANYVVLQFRGNYIMFGDLTVVGTAMEVAGRYKFHPDTPFFVAIGIFVVFFIMLIFIPGLKRRKIKPIRRIITTLIAVGIILAGSIAAFQNGLLYNYIFGLSWNYNQNVTDEGYLAYFFSNMHATSGVKVEGYSDKVAKNAVEEVLNSPDNIMKDYKDGERFPTIIVIQNETFADLSVLADIKTDKPVMPFINSLKKNTVKGYVNMSVTGGPTANTEFEFLTRSSMAYMPTGSVPYTQYLKQNVPSLVEVLKHQSKPYLTTAFHPYYSSGYNRRSVYEYIGFDNAVFYEEFKGKELLRGLITDKNDYKDLIEMYEKNKKINKDQPQFFFNVTMQNHGGFSNNKVNFDEPVKITNFKAVQALDNFVSLMKTSDTALIDLIGYFKKVDEPVIILFYGDHQPSFSDDATKQLNEHSLYKNDNDKRLSKFVVPYFIWANYDIPEYDGMHEGGLTGEYNTISVNYLASMLLKYSGVELTDYDKYLLNIHQYIPAMSALGYWDSNGKRLFSTHLTKPAATEFGQNTRHKAKKIDEKKAEKLKKGYENVQYNLIFDAKNKLWDVFLPQNKELEKDEKTD</sequence>
<accession>V2XNE2</accession>
<keyword evidence="4 7" id="KW-0812">Transmembrane</keyword>
<dbReference type="InterPro" id="IPR017850">
    <property type="entry name" value="Alkaline_phosphatase_core_sf"/>
</dbReference>
<feature type="transmembrane region" description="Helical" evidence="7">
    <location>
        <begin position="324"/>
        <end position="342"/>
    </location>
</feature>
<dbReference type="Proteomes" id="UP000018227">
    <property type="component" value="Unassembled WGS sequence"/>
</dbReference>
<feature type="transmembrane region" description="Helical" evidence="7">
    <location>
        <begin position="293"/>
        <end position="312"/>
    </location>
</feature>
<dbReference type="SUPFAM" id="SSF53649">
    <property type="entry name" value="Alkaline phosphatase-like"/>
    <property type="match status" value="1"/>
</dbReference>
<dbReference type="HOGENOM" id="CLU_014385_1_0_9"/>